<sequence>MDSKKTNIAYIGLGSNLGESENFLKLALDTLLQHQDIKELISSSFYRTSPVDSTGPDYINAVACLKTSLDAFSLLKLLQAIELKYGRERPYRNAPRTLDLDILYFNQEQYDTPELIIPHPRLHTRLFVLVPLREIAPDLKLPQGSFDELIQIAKESGQLIEVISIE</sequence>
<dbReference type="EMBL" id="JAAGYR010000007">
    <property type="protein sequence ID" value="NEN75623.1"/>
    <property type="molecule type" value="Genomic_DNA"/>
</dbReference>
<evidence type="ECO:0000256" key="11">
    <source>
        <dbReference type="ARBA" id="ARBA00029766"/>
    </source>
</evidence>
<feature type="domain" description="7,8-dihydro-6-hydroxymethylpterin-pyrophosphokinase" evidence="13">
    <location>
        <begin position="92"/>
        <end position="103"/>
    </location>
</feature>
<keyword evidence="5 14" id="KW-0808">Transferase</keyword>
<dbReference type="GO" id="GO:0046654">
    <property type="term" value="P:tetrahydrofolate biosynthetic process"/>
    <property type="evidence" value="ECO:0007669"/>
    <property type="project" value="UniProtKB-UniPathway"/>
</dbReference>
<dbReference type="PROSITE" id="PS00794">
    <property type="entry name" value="HPPK"/>
    <property type="match status" value="1"/>
</dbReference>
<protein>
    <recommendedName>
        <fullName evidence="4">2-amino-4-hydroxy-6-hydroxymethyldihydropteridine pyrophosphokinase</fullName>
        <ecNumber evidence="3">2.7.6.3</ecNumber>
    </recommendedName>
    <alternativeName>
        <fullName evidence="11">6-hydroxymethyl-7,8-dihydropterin pyrophosphokinase</fullName>
    </alternativeName>
    <alternativeName>
        <fullName evidence="12">7,8-dihydro-6-hydroxymethylpterin-pyrophosphokinase</fullName>
    </alternativeName>
</protein>
<evidence type="ECO:0000256" key="6">
    <source>
        <dbReference type="ARBA" id="ARBA00022741"/>
    </source>
</evidence>
<dbReference type="AlphaFoldDB" id="A0A6L9Y5J7"/>
<dbReference type="GO" id="GO:0016301">
    <property type="term" value="F:kinase activity"/>
    <property type="evidence" value="ECO:0007669"/>
    <property type="project" value="UniProtKB-KW"/>
</dbReference>
<evidence type="ECO:0000313" key="15">
    <source>
        <dbReference type="Proteomes" id="UP000477651"/>
    </source>
</evidence>
<dbReference type="PANTHER" id="PTHR43071">
    <property type="entry name" value="2-AMINO-4-HYDROXY-6-HYDROXYMETHYLDIHYDROPTERIDINE PYROPHOSPHOKINASE"/>
    <property type="match status" value="1"/>
</dbReference>
<accession>A0A6L9Y5J7</accession>
<comment type="caution">
    <text evidence="14">The sequence shown here is derived from an EMBL/GenBank/DDBJ whole genome shotgun (WGS) entry which is preliminary data.</text>
</comment>
<dbReference type="GO" id="GO:0005524">
    <property type="term" value="F:ATP binding"/>
    <property type="evidence" value="ECO:0007669"/>
    <property type="project" value="UniProtKB-KW"/>
</dbReference>
<comment type="pathway">
    <text evidence="1">Cofactor biosynthesis; tetrahydrofolate biosynthesis; 2-amino-4-hydroxy-6-hydroxymethyl-7,8-dihydropteridine diphosphate from 7,8-dihydroneopterin triphosphate: step 4/4.</text>
</comment>
<dbReference type="NCBIfam" id="TIGR01498">
    <property type="entry name" value="folK"/>
    <property type="match status" value="1"/>
</dbReference>
<evidence type="ECO:0000256" key="1">
    <source>
        <dbReference type="ARBA" id="ARBA00005051"/>
    </source>
</evidence>
<evidence type="ECO:0000256" key="4">
    <source>
        <dbReference type="ARBA" id="ARBA00016218"/>
    </source>
</evidence>
<evidence type="ECO:0000259" key="13">
    <source>
        <dbReference type="PROSITE" id="PS00794"/>
    </source>
</evidence>
<evidence type="ECO:0000256" key="5">
    <source>
        <dbReference type="ARBA" id="ARBA00022679"/>
    </source>
</evidence>
<evidence type="ECO:0000256" key="12">
    <source>
        <dbReference type="ARBA" id="ARBA00033413"/>
    </source>
</evidence>
<evidence type="ECO:0000256" key="3">
    <source>
        <dbReference type="ARBA" id="ARBA00013253"/>
    </source>
</evidence>
<dbReference type="InterPro" id="IPR000550">
    <property type="entry name" value="Hppk"/>
</dbReference>
<dbReference type="GO" id="GO:0046656">
    <property type="term" value="P:folic acid biosynthetic process"/>
    <property type="evidence" value="ECO:0007669"/>
    <property type="project" value="UniProtKB-KW"/>
</dbReference>
<dbReference type="Pfam" id="PF01288">
    <property type="entry name" value="HPPK"/>
    <property type="match status" value="1"/>
</dbReference>
<keyword evidence="7 14" id="KW-0418">Kinase</keyword>
<name>A0A6L9Y5J7_9BURK</name>
<dbReference type="Proteomes" id="UP000477651">
    <property type="component" value="Unassembled WGS sequence"/>
</dbReference>
<keyword evidence="6" id="KW-0547">Nucleotide-binding</keyword>
<dbReference type="PANTHER" id="PTHR43071:SF1">
    <property type="entry name" value="2-AMINO-4-HYDROXY-6-HYDROXYMETHYLDIHYDROPTERIDINE PYROPHOSPHOKINASE"/>
    <property type="match status" value="1"/>
</dbReference>
<dbReference type="RefSeq" id="WP_159991855.1">
    <property type="nucleotide sequence ID" value="NZ_CP047165.1"/>
</dbReference>
<comment type="function">
    <text evidence="10">Catalyzes the transfer of pyrophosphate from adenosine triphosphate (ATP) to 6-hydroxymethyl-7,8-dihydropterin, an enzymatic step in folate biosynthesis pathway.</text>
</comment>
<keyword evidence="15" id="KW-1185">Reference proteome</keyword>
<dbReference type="UniPathway" id="UPA00077">
    <property type="reaction ID" value="UER00155"/>
</dbReference>
<keyword evidence="8" id="KW-0067">ATP-binding</keyword>
<dbReference type="InterPro" id="IPR035907">
    <property type="entry name" value="Hppk_sf"/>
</dbReference>
<evidence type="ECO:0000256" key="2">
    <source>
        <dbReference type="ARBA" id="ARBA00005810"/>
    </source>
</evidence>
<evidence type="ECO:0000256" key="7">
    <source>
        <dbReference type="ARBA" id="ARBA00022777"/>
    </source>
</evidence>
<comment type="similarity">
    <text evidence="2">Belongs to the HPPK family.</text>
</comment>
<dbReference type="EC" id="2.7.6.3" evidence="3"/>
<proteinExistence type="inferred from homology"/>
<evidence type="ECO:0000256" key="8">
    <source>
        <dbReference type="ARBA" id="ARBA00022840"/>
    </source>
</evidence>
<evidence type="ECO:0000313" key="14">
    <source>
        <dbReference type="EMBL" id="NEN75623.1"/>
    </source>
</evidence>
<keyword evidence="9" id="KW-0289">Folate biosynthesis</keyword>
<reference evidence="14 15" key="1">
    <citation type="submission" date="2020-02" db="EMBL/GenBank/DDBJ databases">
        <title>Pelistega sp. NLN82 were isolated from wild rodents of the Hainan Island.</title>
        <authorList>
            <person name="Niu N."/>
            <person name="Zhou J."/>
        </authorList>
    </citation>
    <scope>NUCLEOTIDE SEQUENCE [LARGE SCALE GENOMIC DNA]</scope>
    <source>
        <strain evidence="14 15">NLN82</strain>
    </source>
</reference>
<evidence type="ECO:0000256" key="10">
    <source>
        <dbReference type="ARBA" id="ARBA00029409"/>
    </source>
</evidence>
<dbReference type="Gene3D" id="3.30.70.560">
    <property type="entry name" value="7,8-Dihydro-6-hydroxymethylpterin-pyrophosphokinase HPPK"/>
    <property type="match status" value="1"/>
</dbReference>
<organism evidence="14 15">
    <name type="scientific">Pelistega ratti</name>
    <dbReference type="NCBI Taxonomy" id="2652177"/>
    <lineage>
        <taxon>Bacteria</taxon>
        <taxon>Pseudomonadati</taxon>
        <taxon>Pseudomonadota</taxon>
        <taxon>Betaproteobacteria</taxon>
        <taxon>Burkholderiales</taxon>
        <taxon>Alcaligenaceae</taxon>
        <taxon>Pelistega</taxon>
    </lineage>
</organism>
<dbReference type="GO" id="GO:0003848">
    <property type="term" value="F:2-amino-4-hydroxy-6-hydroxymethyldihydropteridine diphosphokinase activity"/>
    <property type="evidence" value="ECO:0007669"/>
    <property type="project" value="UniProtKB-EC"/>
</dbReference>
<dbReference type="SUPFAM" id="SSF55083">
    <property type="entry name" value="6-hydroxymethyl-7,8-dihydropterin pyrophosphokinase, HPPK"/>
    <property type="match status" value="1"/>
</dbReference>
<gene>
    <name evidence="14" type="primary">folK</name>
    <name evidence="14" type="ORF">F9B74_04675</name>
</gene>
<evidence type="ECO:0000256" key="9">
    <source>
        <dbReference type="ARBA" id="ARBA00022909"/>
    </source>
</evidence>
<dbReference type="CDD" id="cd00483">
    <property type="entry name" value="HPPK"/>
    <property type="match status" value="1"/>
</dbReference>